<organism evidence="4 5">
    <name type="scientific">Adineta ricciae</name>
    <name type="common">Rotifer</name>
    <dbReference type="NCBI Taxonomy" id="249248"/>
    <lineage>
        <taxon>Eukaryota</taxon>
        <taxon>Metazoa</taxon>
        <taxon>Spiralia</taxon>
        <taxon>Gnathifera</taxon>
        <taxon>Rotifera</taxon>
        <taxon>Eurotatoria</taxon>
        <taxon>Bdelloidea</taxon>
        <taxon>Adinetida</taxon>
        <taxon>Adinetidae</taxon>
        <taxon>Adineta</taxon>
    </lineage>
</organism>
<dbReference type="GO" id="GO:0008270">
    <property type="term" value="F:zinc ion binding"/>
    <property type="evidence" value="ECO:0007669"/>
    <property type="project" value="UniProtKB-KW"/>
</dbReference>
<evidence type="ECO:0000256" key="3">
    <source>
        <dbReference type="SAM" id="SignalP"/>
    </source>
</evidence>
<dbReference type="OrthoDB" id="342730at2759"/>
<dbReference type="PANTHER" id="PTHR24104:SF25">
    <property type="entry name" value="PROTEIN LIN-41"/>
    <property type="match status" value="1"/>
</dbReference>
<feature type="repeat" description="NHL" evidence="2">
    <location>
        <begin position="1136"/>
        <end position="1161"/>
    </location>
</feature>
<comment type="caution">
    <text evidence="4">The sequence shown here is derived from an EMBL/GenBank/DDBJ whole genome shotgun (WGS) entry which is preliminary data.</text>
</comment>
<gene>
    <name evidence="4" type="ORF">EDS130_LOCUS40159</name>
</gene>
<evidence type="ECO:0000313" key="4">
    <source>
        <dbReference type="EMBL" id="CAF1461062.1"/>
    </source>
</evidence>
<dbReference type="PANTHER" id="PTHR24104">
    <property type="entry name" value="E3 UBIQUITIN-PROTEIN LIGASE NHLRC1-RELATED"/>
    <property type="match status" value="1"/>
</dbReference>
<sequence>MRIHLYVFILLCNVVFHHGATDHTLITSSYIKQQIVETIIPPYYTAYTILNREIVQKLLTTHIDIDETAVQTLTDSLLCSAKNIQNKLQNTTEAMERIRYTVDQYIIQLVSAISDQEEQVRQNEHAVSQVHKDVQHARDQVAIVQKTVQECESSLSRAIISMREAHEEVKRALVCYIRKRKGVWGFVLRILGILAKPICRVINRTGISRAKRTRTITEDNLAHAYQRLQIQQEKFVNKQAKLGTAKVQLNATNAQLQTTVSTLNEQREQQKLVASLTSQIKGVEVHLVHVFSSSKALQDALVNMMDFELVLEPLKSVSIGMAKLHAIEWLDWNISTENYHQINLTLTRLAEILAKMPLKVMFSNETAGNCSLSSNVPLQNVSHTEVEVKRSMADVEREQINYPLGIFVDTDKTVYIADQFQDSIVLWKTNGKTGQIVAGGHGRGNALNQFSMPTDVLIDKRTNSFIICDAGNRRIIKWCRKRGTTSGIIVIHNISCFGIAQDRQEYLYVSVIEKNEIRRFSRDNNYARGRIVAGGNGKGDGLNQFNFPGHLFVDTEQSIYVSDWNNRRMMKWIRGAYQGIVFSNHIVPPMNAHWEYRNTIILHGPERNATKGQSLNIRNFYMDKDQTLFGADSKNHRILEWKAGATVSRVVIGGHGPGNGLHQLNDPRDVIVDENSMFICDYGNRRVMFWPNRNGEKGELFIDDILCWKLAIDDQGSLYVTHMWGGEVRRYRVGENVTVVAGGNSIGGGLNQLSTPLSIFVDQDYSVYVLDARVTFGWNHVEYWRVVKWAKDAEEGILIGEGHNPQSISIGSVHSHGMFVDSLGTVYAVDPIYGRVMRWLKHATQGIAIVTQGCPLPGKHDTTRRFIVFDRRGDLYASDIDGPMLQRFSLVRQLNKLQETTASSGFHFSCSAAKPNITKTSRWAQRGTELTKVTDHGVRTYDPTEPFGLCVSQEGDTILVTKEVYHRVEQWRLDVPNKYKMQIVAGGDYPGSENNELYYPQQVIIDQKSLIICDQLNKRIVRWPYENGTAGEIILGNISCAGIALDDQRSLYVVHPWKDEVRRYRFGETNGTLVAGGYGKGKGLNQLEDPTHVFVDQDYSVYVSDTENHRVMKWIKGAKEGIIVAGGHGNGNSMTQLSYPKGVFVDSFGTVYVADRANHRIMRWVKGATEGTVVIDGNIDVECEYYRFKSPEALVFDQYGNMYVSEPSNHRVQRFNILS</sequence>
<protein>
    <submittedName>
        <fullName evidence="4">Uncharacterized protein</fullName>
    </submittedName>
</protein>
<dbReference type="Proteomes" id="UP000663852">
    <property type="component" value="Unassembled WGS sequence"/>
</dbReference>
<proteinExistence type="predicted"/>
<dbReference type="Gene3D" id="2.40.10.500">
    <property type="match status" value="2"/>
</dbReference>
<evidence type="ECO:0000313" key="5">
    <source>
        <dbReference type="Proteomes" id="UP000663852"/>
    </source>
</evidence>
<accession>A0A815QC10</accession>
<evidence type="ECO:0000256" key="1">
    <source>
        <dbReference type="ARBA" id="ARBA00022737"/>
    </source>
</evidence>
<dbReference type="SUPFAM" id="SSF101898">
    <property type="entry name" value="NHL repeat"/>
    <property type="match status" value="1"/>
</dbReference>
<dbReference type="Gene3D" id="2.120.10.30">
    <property type="entry name" value="TolB, C-terminal domain"/>
    <property type="match status" value="3"/>
</dbReference>
<dbReference type="InterPro" id="IPR011042">
    <property type="entry name" value="6-blade_b-propeller_TolB-like"/>
</dbReference>
<dbReference type="CDD" id="cd05819">
    <property type="entry name" value="NHL"/>
    <property type="match status" value="3"/>
</dbReference>
<dbReference type="SUPFAM" id="SSF63829">
    <property type="entry name" value="Calcium-dependent phosphotriesterase"/>
    <property type="match status" value="1"/>
</dbReference>
<dbReference type="EMBL" id="CAJNOJ010000476">
    <property type="protein sequence ID" value="CAF1461062.1"/>
    <property type="molecule type" value="Genomic_DNA"/>
</dbReference>
<keyword evidence="1" id="KW-0677">Repeat</keyword>
<reference evidence="4" key="1">
    <citation type="submission" date="2021-02" db="EMBL/GenBank/DDBJ databases">
        <authorList>
            <person name="Nowell W R."/>
        </authorList>
    </citation>
    <scope>NUCLEOTIDE SEQUENCE</scope>
</reference>
<keyword evidence="3" id="KW-0732">Signal</keyword>
<dbReference type="InterPro" id="IPR050952">
    <property type="entry name" value="TRIM-NHL_E3_ligases"/>
</dbReference>
<dbReference type="PROSITE" id="PS51125">
    <property type="entry name" value="NHL"/>
    <property type="match status" value="1"/>
</dbReference>
<dbReference type="AlphaFoldDB" id="A0A815QC10"/>
<evidence type="ECO:0000256" key="2">
    <source>
        <dbReference type="PROSITE-ProRule" id="PRU00504"/>
    </source>
</evidence>
<feature type="signal peptide" evidence="3">
    <location>
        <begin position="1"/>
        <end position="19"/>
    </location>
</feature>
<name>A0A815QC10_ADIRI</name>
<dbReference type="InterPro" id="IPR001258">
    <property type="entry name" value="NHL_repeat"/>
</dbReference>
<dbReference type="SUPFAM" id="SSF63825">
    <property type="entry name" value="YWTD domain"/>
    <property type="match status" value="1"/>
</dbReference>
<feature type="chain" id="PRO_5032556892" evidence="3">
    <location>
        <begin position="20"/>
        <end position="1219"/>
    </location>
</feature>